<dbReference type="SUPFAM" id="SSF51419">
    <property type="entry name" value="PLP-binding barrel"/>
    <property type="match status" value="1"/>
</dbReference>
<dbReference type="InterPro" id="IPR000183">
    <property type="entry name" value="Orn/DAP/Arg_de-COase"/>
</dbReference>
<dbReference type="Gene3D" id="2.40.37.10">
    <property type="entry name" value="Lyase, Ornithine Decarboxylase, Chain A, domain 1"/>
    <property type="match status" value="1"/>
</dbReference>
<comment type="cofactor">
    <cofactor evidence="1">
        <name>pyridoxal 5'-phosphate</name>
        <dbReference type="ChEBI" id="CHEBI:597326"/>
    </cofactor>
</comment>
<dbReference type="PROSITE" id="PS00879">
    <property type="entry name" value="ODR_DC_2_2"/>
    <property type="match status" value="1"/>
</dbReference>
<dbReference type="InterPro" id="IPR029066">
    <property type="entry name" value="PLP-binding_barrel"/>
</dbReference>
<evidence type="ECO:0000259" key="5">
    <source>
        <dbReference type="Pfam" id="PF02784"/>
    </source>
</evidence>
<protein>
    <recommendedName>
        <fullName evidence="5">Orn/DAP/Arg decarboxylase 2 N-terminal domain-containing protein</fullName>
    </recommendedName>
</protein>
<comment type="similarity">
    <text evidence="2">Belongs to the Orn/Lys/Arg decarboxylase class-II family.</text>
</comment>
<dbReference type="EMBL" id="JBGFUD010004044">
    <property type="protein sequence ID" value="MFH4979308.1"/>
    <property type="molecule type" value="Genomic_DNA"/>
</dbReference>
<sequence length="440" mass="48842">MGRVQYLHDCWYLNLPRVQPFYALRCNADPVLLNLLAEQHDIGFYCSNEKDIDAALGLVSTDRIIYANPLWTKKTLRNAADLGINMISFESEAELRRIADHHPSASLVLRICVNPSLNEDPVHNDHTVVLKAPAIFCLAEQLGMKIVGLSFSVGAETRSLVIYEYAVMQCRRLLDVAASYNHHISILDIGGGFPTPTPLSSSVPSFQTVASAINIALDEYFPKSEFNDLHIIAEPGRYFAASAFLLVTNIIEKCCTDACNVTNDEYDSGSTAFIYHTNEGFFGSFGCLLSEKCCPCCEPLWDSESDIDTVTYASIRGPTHNDLDVIQSVTRLQQMKVGDWLLWKDMGAYSMGNEETLGETSTPSPNVYYFDRMEHWDQICGSDRSKTGSDNMLDLANSLIEDSLSISGTETDCQSLGDSLPENNNAFNESVLSHTDWTVD</sequence>
<dbReference type="Proteomes" id="UP001608902">
    <property type="component" value="Unassembled WGS sequence"/>
</dbReference>
<name>A0ABD6EHC0_9BILA</name>
<dbReference type="SUPFAM" id="SSF50621">
    <property type="entry name" value="Alanine racemase C-terminal domain-like"/>
    <property type="match status" value="1"/>
</dbReference>
<dbReference type="InterPro" id="IPR009006">
    <property type="entry name" value="Ala_racemase/Decarboxylase_C"/>
</dbReference>
<evidence type="ECO:0000313" key="6">
    <source>
        <dbReference type="EMBL" id="MFH4979308.1"/>
    </source>
</evidence>
<dbReference type="GO" id="GO:0016829">
    <property type="term" value="F:lyase activity"/>
    <property type="evidence" value="ECO:0007669"/>
    <property type="project" value="UniProtKB-KW"/>
</dbReference>
<dbReference type="InterPro" id="IPR002433">
    <property type="entry name" value="Orn_de-COase"/>
</dbReference>
<dbReference type="PANTHER" id="PTHR11482:SF6">
    <property type="entry name" value="ORNITHINE DECARBOXYLASE 1-RELATED"/>
    <property type="match status" value="1"/>
</dbReference>
<organism evidence="6 7">
    <name type="scientific">Gnathostoma spinigerum</name>
    <dbReference type="NCBI Taxonomy" id="75299"/>
    <lineage>
        <taxon>Eukaryota</taxon>
        <taxon>Metazoa</taxon>
        <taxon>Ecdysozoa</taxon>
        <taxon>Nematoda</taxon>
        <taxon>Chromadorea</taxon>
        <taxon>Rhabditida</taxon>
        <taxon>Spirurina</taxon>
        <taxon>Gnathostomatomorpha</taxon>
        <taxon>Gnathostomatoidea</taxon>
        <taxon>Gnathostomatidae</taxon>
        <taxon>Gnathostoma</taxon>
    </lineage>
</organism>
<dbReference type="PANTHER" id="PTHR11482">
    <property type="entry name" value="ARGININE/DIAMINOPIMELATE/ORNITHINE DECARBOXYLASE"/>
    <property type="match status" value="1"/>
</dbReference>
<dbReference type="Pfam" id="PF02784">
    <property type="entry name" value="Orn_Arg_deC_N"/>
    <property type="match status" value="1"/>
</dbReference>
<proteinExistence type="inferred from homology"/>
<evidence type="ECO:0000256" key="1">
    <source>
        <dbReference type="ARBA" id="ARBA00001933"/>
    </source>
</evidence>
<keyword evidence="7" id="KW-1185">Reference proteome</keyword>
<dbReference type="AlphaFoldDB" id="A0ABD6EHC0"/>
<evidence type="ECO:0000313" key="7">
    <source>
        <dbReference type="Proteomes" id="UP001608902"/>
    </source>
</evidence>
<dbReference type="PRINTS" id="PR01179">
    <property type="entry name" value="ODADCRBXLASE"/>
</dbReference>
<evidence type="ECO:0000256" key="3">
    <source>
        <dbReference type="ARBA" id="ARBA00022898"/>
    </source>
</evidence>
<evidence type="ECO:0000256" key="2">
    <source>
        <dbReference type="ARBA" id="ARBA00008872"/>
    </source>
</evidence>
<comment type="caution">
    <text evidence="6">The sequence shown here is derived from an EMBL/GenBank/DDBJ whole genome shotgun (WGS) entry which is preliminary data.</text>
</comment>
<reference evidence="6 7" key="1">
    <citation type="submission" date="2024-08" db="EMBL/GenBank/DDBJ databases">
        <title>Gnathostoma spinigerum genome.</title>
        <authorList>
            <person name="Gonzalez-Bertolin B."/>
            <person name="Monzon S."/>
            <person name="Zaballos A."/>
            <person name="Jimenez P."/>
            <person name="Dekumyoy P."/>
            <person name="Varona S."/>
            <person name="Cuesta I."/>
            <person name="Sumanam S."/>
            <person name="Adisakwattana P."/>
            <person name="Gasser R.B."/>
            <person name="Hernandez-Gonzalez A."/>
            <person name="Young N.D."/>
            <person name="Perteguer M.J."/>
        </authorList>
    </citation>
    <scope>NUCLEOTIDE SEQUENCE [LARGE SCALE GENOMIC DNA]</scope>
    <source>
        <strain evidence="6">AL3</strain>
        <tissue evidence="6">Liver</tissue>
    </source>
</reference>
<feature type="domain" description="Orn/DAP/Arg decarboxylase 2 N-terminal" evidence="5">
    <location>
        <begin position="4"/>
        <end position="241"/>
    </location>
</feature>
<keyword evidence="3" id="KW-0663">Pyridoxal phosphate</keyword>
<accession>A0ABD6EHC0</accession>
<dbReference type="InterPro" id="IPR022657">
    <property type="entry name" value="De-COase2_CS"/>
</dbReference>
<gene>
    <name evidence="6" type="ORF">AB6A40_006017</name>
</gene>
<dbReference type="Gene3D" id="3.20.20.10">
    <property type="entry name" value="Alanine racemase"/>
    <property type="match status" value="1"/>
</dbReference>
<dbReference type="InterPro" id="IPR022644">
    <property type="entry name" value="De-COase2_N"/>
</dbReference>
<dbReference type="PRINTS" id="PR01182">
    <property type="entry name" value="ORNDCRBXLASE"/>
</dbReference>
<evidence type="ECO:0000256" key="4">
    <source>
        <dbReference type="ARBA" id="ARBA00023239"/>
    </source>
</evidence>
<keyword evidence="4" id="KW-0456">Lyase</keyword>